<reference evidence="1 2" key="1">
    <citation type="journal article" date="2019" name="Sci. Rep.">
        <title>Orb-weaving spider Araneus ventricosus genome elucidates the spidroin gene catalogue.</title>
        <authorList>
            <person name="Kono N."/>
            <person name="Nakamura H."/>
            <person name="Ohtoshi R."/>
            <person name="Moran D.A.P."/>
            <person name="Shinohara A."/>
            <person name="Yoshida Y."/>
            <person name="Fujiwara M."/>
            <person name="Mori M."/>
            <person name="Tomita M."/>
            <person name="Arakawa K."/>
        </authorList>
    </citation>
    <scope>NUCLEOTIDE SEQUENCE [LARGE SCALE GENOMIC DNA]</scope>
</reference>
<keyword evidence="2" id="KW-1185">Reference proteome</keyword>
<organism evidence="1 2">
    <name type="scientific">Araneus ventricosus</name>
    <name type="common">Orbweaver spider</name>
    <name type="synonym">Epeira ventricosa</name>
    <dbReference type="NCBI Taxonomy" id="182803"/>
    <lineage>
        <taxon>Eukaryota</taxon>
        <taxon>Metazoa</taxon>
        <taxon>Ecdysozoa</taxon>
        <taxon>Arthropoda</taxon>
        <taxon>Chelicerata</taxon>
        <taxon>Arachnida</taxon>
        <taxon>Araneae</taxon>
        <taxon>Araneomorphae</taxon>
        <taxon>Entelegynae</taxon>
        <taxon>Araneoidea</taxon>
        <taxon>Araneidae</taxon>
        <taxon>Araneus</taxon>
    </lineage>
</organism>
<dbReference type="AlphaFoldDB" id="A0A4Y2IK03"/>
<proteinExistence type="predicted"/>
<protein>
    <submittedName>
        <fullName evidence="1">Uncharacterized protein</fullName>
    </submittedName>
</protein>
<accession>A0A4Y2IK03</accession>
<evidence type="ECO:0000313" key="2">
    <source>
        <dbReference type="Proteomes" id="UP000499080"/>
    </source>
</evidence>
<gene>
    <name evidence="1" type="ORF">AVEN_48170_1</name>
</gene>
<name>A0A4Y2IK03_ARAVE</name>
<dbReference type="EMBL" id="BGPR01002718">
    <property type="protein sequence ID" value="GBM77910.1"/>
    <property type="molecule type" value="Genomic_DNA"/>
</dbReference>
<comment type="caution">
    <text evidence="1">The sequence shown here is derived from an EMBL/GenBank/DDBJ whole genome shotgun (WGS) entry which is preliminary data.</text>
</comment>
<evidence type="ECO:0000313" key="1">
    <source>
        <dbReference type="EMBL" id="GBM77910.1"/>
    </source>
</evidence>
<sequence length="118" mass="13441">MYFALNISLSPPPVYSCQNRSHLDIISYSSPEDVKASYLGNRLVYQYSIADYASSVPSSKGEKIGYRLYQIQKYRVNLSGTNEYQYQHVSDTAKPRINPSLLRVITLPTLLQCSEYTC</sequence>
<dbReference type="Proteomes" id="UP000499080">
    <property type="component" value="Unassembled WGS sequence"/>
</dbReference>